<sequence length="320" mass="36537">MKTLVFISRFIVAITFIFSGFVKLVDPLGSAYKFQEYFGADVLNMEFLIPYALPFSILLIVAEIMLGVMLLVGYLPKFTAWSLLAIILVFLFLTWYSAYFDKVTDCGCFGDAVKLTSWGTFYKNIVLVLLILLLVWQVKYITPLFSLNVGKWITFLSFFAFLYITYHVLVHLPIIDFRPYAVGENISEGMEYKGEEEPPIHDFYLESVEGEDLTEVILSEDKIMLVIAYNLSKSDLQGFTGIKKVTDDAIKEGYTVYGLSSSMDEEYQEIKNNFNLNFEMLFGDETMLKTIIRSNPGVLILNNGTVIGKWSWADCENIKL</sequence>
<keyword evidence="2 5" id="KW-0812">Transmembrane</keyword>
<feature type="transmembrane region" description="Helical" evidence="5">
    <location>
        <begin position="121"/>
        <end position="140"/>
    </location>
</feature>
<evidence type="ECO:0000256" key="1">
    <source>
        <dbReference type="ARBA" id="ARBA00004141"/>
    </source>
</evidence>
<feature type="domain" description="Methylamine utilisation protein MauE" evidence="6">
    <location>
        <begin position="1"/>
        <end position="136"/>
    </location>
</feature>
<proteinExistence type="predicted"/>
<dbReference type="InterPro" id="IPR009908">
    <property type="entry name" value="Methylamine_util_MauE"/>
</dbReference>
<evidence type="ECO:0000256" key="5">
    <source>
        <dbReference type="SAM" id="Phobius"/>
    </source>
</evidence>
<dbReference type="Pfam" id="PF07291">
    <property type="entry name" value="MauE"/>
    <property type="match status" value="1"/>
</dbReference>
<keyword evidence="8" id="KW-1185">Reference proteome</keyword>
<reference evidence="8" key="1">
    <citation type="journal article" date="2019" name="Int. J. Syst. Evol. Microbiol.">
        <title>The Global Catalogue of Microorganisms (GCM) 10K type strain sequencing project: providing services to taxonomists for standard genome sequencing and annotation.</title>
        <authorList>
            <consortium name="The Broad Institute Genomics Platform"/>
            <consortium name="The Broad Institute Genome Sequencing Center for Infectious Disease"/>
            <person name="Wu L."/>
            <person name="Ma J."/>
        </authorList>
    </citation>
    <scope>NUCLEOTIDE SEQUENCE [LARGE SCALE GENOMIC DNA]</scope>
    <source>
        <strain evidence="8">CCUG 62221</strain>
    </source>
</reference>
<dbReference type="RefSeq" id="WP_386808684.1">
    <property type="nucleotide sequence ID" value="NZ_JBHTMV010000003.1"/>
</dbReference>
<dbReference type="Proteomes" id="UP001597241">
    <property type="component" value="Unassembled WGS sequence"/>
</dbReference>
<comment type="subcellular location">
    <subcellularLocation>
        <location evidence="1">Membrane</location>
        <topology evidence="1">Multi-pass membrane protein</topology>
    </subcellularLocation>
</comment>
<comment type="caution">
    <text evidence="7">The sequence shown here is derived from an EMBL/GenBank/DDBJ whole genome shotgun (WGS) entry which is preliminary data.</text>
</comment>
<dbReference type="EMBL" id="JBHTMV010000003">
    <property type="protein sequence ID" value="MFD1293485.1"/>
    <property type="molecule type" value="Genomic_DNA"/>
</dbReference>
<evidence type="ECO:0000313" key="8">
    <source>
        <dbReference type="Proteomes" id="UP001597241"/>
    </source>
</evidence>
<gene>
    <name evidence="7" type="ORF">ACFQ5N_06520</name>
</gene>
<feature type="transmembrane region" description="Helical" evidence="5">
    <location>
        <begin position="152"/>
        <end position="170"/>
    </location>
</feature>
<accession>A0ABW3WQE1</accession>
<evidence type="ECO:0000256" key="2">
    <source>
        <dbReference type="ARBA" id="ARBA00022692"/>
    </source>
</evidence>
<feature type="transmembrane region" description="Helical" evidence="5">
    <location>
        <begin position="78"/>
        <end position="100"/>
    </location>
</feature>
<evidence type="ECO:0000259" key="6">
    <source>
        <dbReference type="Pfam" id="PF07291"/>
    </source>
</evidence>
<evidence type="ECO:0000256" key="3">
    <source>
        <dbReference type="ARBA" id="ARBA00022989"/>
    </source>
</evidence>
<protein>
    <submittedName>
        <fullName evidence="7">BT_3928 family protein</fullName>
    </submittedName>
</protein>
<keyword evidence="3 5" id="KW-1133">Transmembrane helix</keyword>
<organism evidence="7 8">
    <name type="scientific">Lutibacter holmesii</name>
    <dbReference type="NCBI Taxonomy" id="1137985"/>
    <lineage>
        <taxon>Bacteria</taxon>
        <taxon>Pseudomonadati</taxon>
        <taxon>Bacteroidota</taxon>
        <taxon>Flavobacteriia</taxon>
        <taxon>Flavobacteriales</taxon>
        <taxon>Flavobacteriaceae</taxon>
        <taxon>Lutibacter</taxon>
    </lineage>
</organism>
<feature type="transmembrane region" description="Helical" evidence="5">
    <location>
        <begin position="6"/>
        <end position="26"/>
    </location>
</feature>
<dbReference type="NCBIfam" id="NF045576">
    <property type="entry name" value="BT_3928_fam"/>
    <property type="match status" value="1"/>
</dbReference>
<evidence type="ECO:0000256" key="4">
    <source>
        <dbReference type="ARBA" id="ARBA00023136"/>
    </source>
</evidence>
<evidence type="ECO:0000313" key="7">
    <source>
        <dbReference type="EMBL" id="MFD1293485.1"/>
    </source>
</evidence>
<keyword evidence="4 5" id="KW-0472">Membrane</keyword>
<name>A0ABW3WQE1_9FLAO</name>
<feature type="transmembrane region" description="Helical" evidence="5">
    <location>
        <begin position="47"/>
        <end position="72"/>
    </location>
</feature>